<evidence type="ECO:0000313" key="1">
    <source>
        <dbReference type="EMBL" id="NAW50367.1"/>
    </source>
</evidence>
<evidence type="ECO:0000313" key="2">
    <source>
        <dbReference type="Proteomes" id="UP000553459"/>
    </source>
</evidence>
<gene>
    <name evidence="1" type="ORF">GNY06_02830</name>
</gene>
<dbReference type="EMBL" id="JAAABJ010000278">
    <property type="protein sequence ID" value="NAW50367.1"/>
    <property type="molecule type" value="Genomic_DNA"/>
</dbReference>
<dbReference type="InterPro" id="IPR036390">
    <property type="entry name" value="WH_DNA-bd_sf"/>
</dbReference>
<dbReference type="AlphaFoldDB" id="A0A845PV58"/>
<organism evidence="1 2">
    <name type="scientific">Elizabethkingia argenteiflava</name>
    <dbReference type="NCBI Taxonomy" id="2681556"/>
    <lineage>
        <taxon>Bacteria</taxon>
        <taxon>Pseudomonadati</taxon>
        <taxon>Bacteroidota</taxon>
        <taxon>Flavobacteriia</taxon>
        <taxon>Flavobacteriales</taxon>
        <taxon>Weeksellaceae</taxon>
        <taxon>Elizabethkingia</taxon>
    </lineage>
</organism>
<comment type="caution">
    <text evidence="1">The sequence shown here is derived from an EMBL/GenBank/DDBJ whole genome shotgun (WGS) entry which is preliminary data.</text>
</comment>
<name>A0A845PV58_9FLAO</name>
<dbReference type="RefSeq" id="WP_166518719.1">
    <property type="nucleotide sequence ID" value="NZ_JAAABJ010000278.1"/>
</dbReference>
<reference evidence="1 2" key="1">
    <citation type="submission" date="2019-11" db="EMBL/GenBank/DDBJ databases">
        <title>Characterization of Elizabethkingia argenteiflava sp. nov., isolated from inner surface of Soybean Pods.</title>
        <authorList>
            <person name="Mo S."/>
        </authorList>
    </citation>
    <scope>NUCLEOTIDE SEQUENCE [LARGE SCALE GENOMIC DNA]</scope>
    <source>
        <strain evidence="1 2">YB22</strain>
    </source>
</reference>
<sequence>SLFDQRREPVKEVLKTWYDFRKVFLDPAIKEINSNKSLDISIVTYLMIKKGNNVFSLDFNFIPPFLNHLTT</sequence>
<dbReference type="Proteomes" id="UP000553459">
    <property type="component" value="Unassembled WGS sequence"/>
</dbReference>
<protein>
    <submittedName>
        <fullName evidence="1">RepB family plasmid replication initiator protein</fullName>
    </submittedName>
</protein>
<dbReference type="SUPFAM" id="SSF46785">
    <property type="entry name" value="Winged helix' DNA-binding domain"/>
    <property type="match status" value="1"/>
</dbReference>
<feature type="non-terminal residue" evidence="1">
    <location>
        <position position="1"/>
    </location>
</feature>
<dbReference type="Pfam" id="PF21205">
    <property type="entry name" value="Rep3_C"/>
    <property type="match status" value="1"/>
</dbReference>
<dbReference type="InterPro" id="IPR036388">
    <property type="entry name" value="WH-like_DNA-bd_sf"/>
</dbReference>
<keyword evidence="2" id="KW-1185">Reference proteome</keyword>
<accession>A0A845PV58</accession>
<dbReference type="Gene3D" id="1.10.10.10">
    <property type="entry name" value="Winged helix-like DNA-binding domain superfamily/Winged helix DNA-binding domain"/>
    <property type="match status" value="1"/>
</dbReference>
<proteinExistence type="predicted"/>